<protein>
    <submittedName>
        <fullName evidence="2">Uncharacterized protein</fullName>
    </submittedName>
</protein>
<feature type="chain" id="PRO_5027065327" evidence="1">
    <location>
        <begin position="21"/>
        <end position="182"/>
    </location>
</feature>
<name>A0A6L6PN68_9BURK</name>
<sequence length="182" mass="20971">MRTVIAIVILMTLISHSALAEAEKIPTIEPGIYTPNAPFETVKQSFYVRERERPLLSTILEADTSIAVFLIDLNQAVSTESIQTIRSILPNASKQLRPPPVATFDQSTRYYSASLYCWKSESEGQLEFFVDWGDITTNARYTDSYIFVRRGTLWYFKEHGKIAPRHWIQSERYFQRACPQNP</sequence>
<organism evidence="2 3">
    <name type="scientific">Duganella radicis</name>
    <dbReference type="NCBI Taxonomy" id="551988"/>
    <lineage>
        <taxon>Bacteria</taxon>
        <taxon>Pseudomonadati</taxon>
        <taxon>Pseudomonadota</taxon>
        <taxon>Betaproteobacteria</taxon>
        <taxon>Burkholderiales</taxon>
        <taxon>Oxalobacteraceae</taxon>
        <taxon>Telluria group</taxon>
        <taxon>Duganella</taxon>
    </lineage>
</organism>
<comment type="caution">
    <text evidence="2">The sequence shown here is derived from an EMBL/GenBank/DDBJ whole genome shotgun (WGS) entry which is preliminary data.</text>
</comment>
<evidence type="ECO:0000313" key="3">
    <source>
        <dbReference type="Proteomes" id="UP000475582"/>
    </source>
</evidence>
<gene>
    <name evidence="2" type="ORF">GM676_21665</name>
</gene>
<keyword evidence="1" id="KW-0732">Signal</keyword>
<proteinExistence type="predicted"/>
<dbReference type="AlphaFoldDB" id="A0A6L6PN68"/>
<keyword evidence="3" id="KW-1185">Reference proteome</keyword>
<evidence type="ECO:0000313" key="2">
    <source>
        <dbReference type="EMBL" id="MTV40179.1"/>
    </source>
</evidence>
<reference evidence="2 3" key="1">
    <citation type="submission" date="2019-11" db="EMBL/GenBank/DDBJ databases">
        <title>Type strains purchased from KCTC, JCM and DSMZ.</title>
        <authorList>
            <person name="Lu H."/>
        </authorList>
    </citation>
    <scope>NUCLEOTIDE SEQUENCE [LARGE SCALE GENOMIC DNA]</scope>
    <source>
        <strain evidence="2 3">KCTC 22382</strain>
    </source>
</reference>
<feature type="signal peptide" evidence="1">
    <location>
        <begin position="1"/>
        <end position="20"/>
    </location>
</feature>
<evidence type="ECO:0000256" key="1">
    <source>
        <dbReference type="SAM" id="SignalP"/>
    </source>
</evidence>
<dbReference type="RefSeq" id="WP_155466008.1">
    <property type="nucleotide sequence ID" value="NZ_WNKY01000029.1"/>
</dbReference>
<dbReference type="EMBL" id="WNKY01000029">
    <property type="protein sequence ID" value="MTV40179.1"/>
    <property type="molecule type" value="Genomic_DNA"/>
</dbReference>
<dbReference type="Proteomes" id="UP000475582">
    <property type="component" value="Unassembled WGS sequence"/>
</dbReference>
<accession>A0A6L6PN68</accession>